<name>A0A2H6NJ08_9SAUR</name>
<protein>
    <submittedName>
        <fullName evidence="1">Uncharacterized protein</fullName>
    </submittedName>
</protein>
<proteinExistence type="predicted"/>
<sequence length="103" mass="11404">MNKDAPRLITILSATVPSYKGTEQGVLQSSKVAAIVVSHCHMIMIQVFGNWLTIMTLAASHSHGTTICNFHYTSNSSLFYIPTLLAFKELLRICSWTETSQEA</sequence>
<reference evidence="1" key="2">
    <citation type="submission" date="2017-12" db="EMBL/GenBank/DDBJ databases">
        <title>Coralsnake Venomics: Analyses of Venom Gland Transcriptomes and Proteomes of Six Brazilian Taxa.</title>
        <authorList>
            <person name="Aird S.D."/>
            <person name="Jorge da Silva N."/>
            <person name="Qiu L."/>
            <person name="Villar-Briones A."/>
            <person name="Aparecida-Saddi V."/>
            <person name="Campos-Telles M.P."/>
            <person name="Grau M."/>
            <person name="Mikheyev A.S."/>
        </authorList>
    </citation>
    <scope>NUCLEOTIDE SEQUENCE</scope>
    <source>
        <tissue evidence="1">Venom_gland</tissue>
    </source>
</reference>
<organism evidence="1">
    <name type="scientific">Micrurus carvalhoi</name>
    <dbReference type="NCBI Taxonomy" id="3147026"/>
    <lineage>
        <taxon>Eukaryota</taxon>
        <taxon>Metazoa</taxon>
        <taxon>Chordata</taxon>
        <taxon>Craniata</taxon>
        <taxon>Vertebrata</taxon>
        <taxon>Euteleostomi</taxon>
        <taxon>Lepidosauria</taxon>
        <taxon>Squamata</taxon>
        <taxon>Bifurcata</taxon>
        <taxon>Unidentata</taxon>
        <taxon>Episquamata</taxon>
        <taxon>Toxicofera</taxon>
        <taxon>Serpentes</taxon>
        <taxon>Colubroidea</taxon>
        <taxon>Elapidae</taxon>
        <taxon>Elapinae</taxon>
        <taxon>Micrurus</taxon>
    </lineage>
</organism>
<accession>A0A2H6NJ08</accession>
<evidence type="ECO:0000313" key="1">
    <source>
        <dbReference type="EMBL" id="LAA33558.1"/>
    </source>
</evidence>
<dbReference type="EMBL" id="IACI01104971">
    <property type="protein sequence ID" value="LAA33558.1"/>
    <property type="molecule type" value="Transcribed_RNA"/>
</dbReference>
<dbReference type="AlphaFoldDB" id="A0A2H6NJ08"/>
<reference evidence="1" key="1">
    <citation type="submission" date="2017-07" db="EMBL/GenBank/DDBJ databases">
        <authorList>
            <person name="Mikheyev A."/>
            <person name="Grau M."/>
        </authorList>
    </citation>
    <scope>NUCLEOTIDE SEQUENCE</scope>
    <source>
        <tissue evidence="1">Venom_gland</tissue>
    </source>
</reference>